<name>A0ABS9W7V8_9PROT</name>
<feature type="domain" description="OmpR/PhoB-type" evidence="3">
    <location>
        <begin position="12"/>
        <end position="108"/>
    </location>
</feature>
<evidence type="ECO:0000259" key="3">
    <source>
        <dbReference type="PROSITE" id="PS51755"/>
    </source>
</evidence>
<protein>
    <submittedName>
        <fullName evidence="4">Winged helix-turn-helix domain-containing protein</fullName>
    </submittedName>
</protein>
<dbReference type="InterPro" id="IPR036388">
    <property type="entry name" value="WH-like_DNA-bd_sf"/>
</dbReference>
<dbReference type="Gene3D" id="1.25.40.10">
    <property type="entry name" value="Tetratricopeptide repeat domain"/>
    <property type="match status" value="1"/>
</dbReference>
<dbReference type="CDD" id="cd00383">
    <property type="entry name" value="trans_reg_C"/>
    <property type="match status" value="1"/>
</dbReference>
<dbReference type="Proteomes" id="UP001201985">
    <property type="component" value="Unassembled WGS sequence"/>
</dbReference>
<sequence length="435" mass="46552">MQGEAAPMGPAEAVLRIGRFTLDARRRLLLGPDGAEVPLRPKSLMLLQLLARHAGAVVGRRQILDAVWPGLAVTDDSITQCIGEIRRALGPEGSLLRTVPKRGYLLQPAPDPAAPPAVRSRRWRAAALLLGSGMALVALVVLVRPSTPVAWRPGPSPSAVLPVADPAPPPSAASPARLLLEQGRAAAYRANGNRGENWLAARALFEKAIAAEPDFAPAYAEAAFTHTNMANSGLSPDPAAELRAAEALAERAVALAPDLPVVHAARAAVFRLQRRPSDALAAYRRAVELDESQHPSRANIGWMLILLGEPDGAVEPVLRSMALAEANHPFTGTWLTYLGIAELQIGRGDHGADRFRRALERPAFLSPDLRRLYLAAALALNGDTEEAALLVREVRQRQPELTAARLRQAELSDEPGFLARQQALYRGLALAGLPD</sequence>
<organism evidence="4 5">
    <name type="scientific">Teichococcus vastitatis</name>
    <dbReference type="NCBI Taxonomy" id="2307076"/>
    <lineage>
        <taxon>Bacteria</taxon>
        <taxon>Pseudomonadati</taxon>
        <taxon>Pseudomonadota</taxon>
        <taxon>Alphaproteobacteria</taxon>
        <taxon>Acetobacterales</taxon>
        <taxon>Roseomonadaceae</taxon>
        <taxon>Roseomonas</taxon>
    </lineage>
</organism>
<gene>
    <name evidence="4" type="ORF">MON41_15410</name>
</gene>
<dbReference type="Pfam" id="PF00486">
    <property type="entry name" value="Trans_reg_C"/>
    <property type="match status" value="1"/>
</dbReference>
<evidence type="ECO:0000313" key="5">
    <source>
        <dbReference type="Proteomes" id="UP001201985"/>
    </source>
</evidence>
<feature type="DNA-binding region" description="OmpR/PhoB-type" evidence="2">
    <location>
        <begin position="12"/>
        <end position="108"/>
    </location>
</feature>
<dbReference type="SUPFAM" id="SSF48452">
    <property type="entry name" value="TPR-like"/>
    <property type="match status" value="1"/>
</dbReference>
<keyword evidence="1 2" id="KW-0238">DNA-binding</keyword>
<keyword evidence="5" id="KW-1185">Reference proteome</keyword>
<dbReference type="InterPro" id="IPR016032">
    <property type="entry name" value="Sig_transdc_resp-reg_C-effctor"/>
</dbReference>
<dbReference type="Gene3D" id="1.10.10.10">
    <property type="entry name" value="Winged helix-like DNA-binding domain superfamily/Winged helix DNA-binding domain"/>
    <property type="match status" value="1"/>
</dbReference>
<accession>A0ABS9W7V8</accession>
<proteinExistence type="predicted"/>
<evidence type="ECO:0000256" key="2">
    <source>
        <dbReference type="PROSITE-ProRule" id="PRU01091"/>
    </source>
</evidence>
<evidence type="ECO:0000256" key="1">
    <source>
        <dbReference type="ARBA" id="ARBA00023125"/>
    </source>
</evidence>
<dbReference type="SMART" id="SM00862">
    <property type="entry name" value="Trans_reg_C"/>
    <property type="match status" value="1"/>
</dbReference>
<evidence type="ECO:0000313" key="4">
    <source>
        <dbReference type="EMBL" id="MCI0755108.1"/>
    </source>
</evidence>
<dbReference type="EMBL" id="JALBUU010000028">
    <property type="protein sequence ID" value="MCI0755108.1"/>
    <property type="molecule type" value="Genomic_DNA"/>
</dbReference>
<dbReference type="PROSITE" id="PS51755">
    <property type="entry name" value="OMPR_PHOB"/>
    <property type="match status" value="1"/>
</dbReference>
<reference evidence="4 5" key="1">
    <citation type="submission" date="2022-03" db="EMBL/GenBank/DDBJ databases">
        <title>Complete genome analysis of Roseomonas KG 17.1 : a prolific producer of plant growth promoters.</title>
        <authorList>
            <person name="Saadouli I."/>
            <person name="Najjari A."/>
            <person name="Mosbah A."/>
            <person name="Ouzari H.I."/>
        </authorList>
    </citation>
    <scope>NUCLEOTIDE SEQUENCE [LARGE SCALE GENOMIC DNA]</scope>
    <source>
        <strain evidence="4 5">KG17-1</strain>
    </source>
</reference>
<dbReference type="InterPro" id="IPR001867">
    <property type="entry name" value="OmpR/PhoB-type_DNA-bd"/>
</dbReference>
<dbReference type="SUPFAM" id="SSF46894">
    <property type="entry name" value="C-terminal effector domain of the bipartite response regulators"/>
    <property type="match status" value="1"/>
</dbReference>
<dbReference type="RefSeq" id="WP_162306206.1">
    <property type="nucleotide sequence ID" value="NZ_JALBUU010000028.1"/>
</dbReference>
<comment type="caution">
    <text evidence="4">The sequence shown here is derived from an EMBL/GenBank/DDBJ whole genome shotgun (WGS) entry which is preliminary data.</text>
</comment>
<dbReference type="InterPro" id="IPR011990">
    <property type="entry name" value="TPR-like_helical_dom_sf"/>
</dbReference>
<dbReference type="InterPro" id="IPR019734">
    <property type="entry name" value="TPR_rpt"/>
</dbReference>
<dbReference type="SMART" id="SM00028">
    <property type="entry name" value="TPR"/>
    <property type="match status" value="2"/>
</dbReference>